<dbReference type="SUPFAM" id="SSF51556">
    <property type="entry name" value="Metallo-dependent hydrolases"/>
    <property type="match status" value="1"/>
</dbReference>
<evidence type="ECO:0000256" key="5">
    <source>
        <dbReference type="ARBA" id="ARBA00020555"/>
    </source>
</evidence>
<dbReference type="Gene3D" id="1.10.2020.10">
    <property type="entry name" value="uronate isomerase, domain 2, chain A"/>
    <property type="match status" value="1"/>
</dbReference>
<comment type="catalytic activity">
    <reaction evidence="7">
        <text>aldehydo-D-galacturonate = keto-D-tagaturonate</text>
        <dbReference type="Rhea" id="RHEA:27702"/>
        <dbReference type="ChEBI" id="CHEBI:12952"/>
        <dbReference type="ChEBI" id="CHEBI:17886"/>
    </reaction>
</comment>
<dbReference type="GO" id="GO:0042840">
    <property type="term" value="P:D-glucuronate catabolic process"/>
    <property type="evidence" value="ECO:0007669"/>
    <property type="project" value="TreeGrafter"/>
</dbReference>
<dbReference type="GO" id="GO:0008880">
    <property type="term" value="F:glucuronate isomerase activity"/>
    <property type="evidence" value="ECO:0007669"/>
    <property type="project" value="UniProtKB-UniRule"/>
</dbReference>
<protein>
    <recommendedName>
        <fullName evidence="5 7">Uronate isomerase</fullName>
        <ecNumber evidence="4 7">5.3.1.12</ecNumber>
    </recommendedName>
    <alternativeName>
        <fullName evidence="7">Glucuronate isomerase</fullName>
    </alternativeName>
    <alternativeName>
        <fullName evidence="7">Uronic isomerase</fullName>
    </alternativeName>
</protein>
<evidence type="ECO:0000256" key="4">
    <source>
        <dbReference type="ARBA" id="ARBA00012546"/>
    </source>
</evidence>
<dbReference type="AlphaFoldDB" id="A0A1G4SRC0"/>
<dbReference type="Pfam" id="PF02614">
    <property type="entry name" value="UxaC"/>
    <property type="match status" value="1"/>
</dbReference>
<comment type="similarity">
    <text evidence="3 7">Belongs to the metallo-dependent hydrolases superfamily. Uronate isomerase family.</text>
</comment>
<evidence type="ECO:0000256" key="1">
    <source>
        <dbReference type="ARBA" id="ARBA00001165"/>
    </source>
</evidence>
<dbReference type="EMBL" id="FMTS01000005">
    <property type="protein sequence ID" value="SCW71673.1"/>
    <property type="molecule type" value="Genomic_DNA"/>
</dbReference>
<comment type="pathway">
    <text evidence="2 7">Carbohydrate metabolism; pentose and glucuronate interconversion.</text>
</comment>
<dbReference type="HAMAP" id="MF_00675">
    <property type="entry name" value="UxaC"/>
    <property type="match status" value="1"/>
</dbReference>
<evidence type="ECO:0000256" key="2">
    <source>
        <dbReference type="ARBA" id="ARBA00004892"/>
    </source>
</evidence>
<evidence type="ECO:0000256" key="6">
    <source>
        <dbReference type="ARBA" id="ARBA00023235"/>
    </source>
</evidence>
<organism evidence="8 9">
    <name type="scientific">Asticcacaulis taihuensis</name>
    <dbReference type="NCBI Taxonomy" id="260084"/>
    <lineage>
        <taxon>Bacteria</taxon>
        <taxon>Pseudomonadati</taxon>
        <taxon>Pseudomonadota</taxon>
        <taxon>Alphaproteobacteria</taxon>
        <taxon>Caulobacterales</taxon>
        <taxon>Caulobacteraceae</taxon>
        <taxon>Asticcacaulis</taxon>
    </lineage>
</organism>
<dbReference type="PANTHER" id="PTHR30068:SF4">
    <property type="entry name" value="URONATE ISOMERASE"/>
    <property type="match status" value="1"/>
</dbReference>
<dbReference type="EC" id="5.3.1.12" evidence="4 7"/>
<keyword evidence="9" id="KW-1185">Reference proteome</keyword>
<dbReference type="STRING" id="260084.SAMN02927928_2856"/>
<evidence type="ECO:0000313" key="9">
    <source>
        <dbReference type="Proteomes" id="UP000199150"/>
    </source>
</evidence>
<accession>A0A1G4SRC0</accession>
<dbReference type="GO" id="GO:0019698">
    <property type="term" value="P:D-galacturonate catabolic process"/>
    <property type="evidence" value="ECO:0007669"/>
    <property type="project" value="TreeGrafter"/>
</dbReference>
<evidence type="ECO:0000313" key="8">
    <source>
        <dbReference type="EMBL" id="SCW71673.1"/>
    </source>
</evidence>
<comment type="catalytic activity">
    <reaction evidence="1 7">
        <text>D-glucuronate = D-fructuronate</text>
        <dbReference type="Rhea" id="RHEA:13049"/>
        <dbReference type="ChEBI" id="CHEBI:58720"/>
        <dbReference type="ChEBI" id="CHEBI:59863"/>
        <dbReference type="EC" id="5.3.1.12"/>
    </reaction>
</comment>
<keyword evidence="6 7" id="KW-0413">Isomerase</keyword>
<dbReference type="Proteomes" id="UP000199150">
    <property type="component" value="Unassembled WGS sequence"/>
</dbReference>
<sequence>MTPVTYGGKYLSGSIPKVNNMSKPLFLHADRLFSSDPAQRAIARDLYASVKGLPILSPHGHTDPSWFADNQPFENATELFLAPDHYIYRMLYSQGIDMDSVGVGSKAGPSSADARAAWRIYAANQHLFRGTPSFMWMSHVFGEIMGFEVALDETTADFYFDRIGELLASDAYRPRALFDRFNIELLATTEGPTDTLEHHAKIKASGWKGRVVTAYRPDPVIDPEHEDFHDKLALFADLTGEDVHSWKGYLSAHRKRRDVFMAHGATSTDHGHPTAQTANLSHSDAKDLFHRVLKKHVSAEDAELFRAQMLTEMARMSLDDGLTMQIHPGAYRNHNARVFDTYGRDKGADIPMPTGYVHALKPLLDAFGNEKNLTIILFTLDETNYARELAPLAGHYPVLKLGPSWWFHDSSEGMMRFREQVTETAGFYNTVGFNDDTRAFLSIPARHDVARRIDSAFLARLVAEHRLPIEDAAQVIQDLTYNLPKAAYKL</sequence>
<dbReference type="InterPro" id="IPR032466">
    <property type="entry name" value="Metal_Hydrolase"/>
</dbReference>
<proteinExistence type="inferred from homology"/>
<evidence type="ECO:0000256" key="7">
    <source>
        <dbReference type="HAMAP-Rule" id="MF_00675"/>
    </source>
</evidence>
<reference evidence="9" key="1">
    <citation type="submission" date="2016-10" db="EMBL/GenBank/DDBJ databases">
        <authorList>
            <person name="Varghese N."/>
            <person name="Submissions S."/>
        </authorList>
    </citation>
    <scope>NUCLEOTIDE SEQUENCE [LARGE SCALE GENOMIC DNA]</scope>
    <source>
        <strain evidence="9">CGMCC 1.3431</strain>
    </source>
</reference>
<name>A0A1G4SRC0_9CAUL</name>
<gene>
    <name evidence="7" type="primary">uxaC</name>
    <name evidence="8" type="ORF">SAMN02927928_2856</name>
</gene>
<dbReference type="UniPathway" id="UPA00246"/>
<evidence type="ECO:0000256" key="3">
    <source>
        <dbReference type="ARBA" id="ARBA00008397"/>
    </source>
</evidence>
<dbReference type="PANTHER" id="PTHR30068">
    <property type="entry name" value="URONATE ISOMERASE"/>
    <property type="match status" value="1"/>
</dbReference>
<dbReference type="NCBIfam" id="NF002794">
    <property type="entry name" value="PRK02925.1"/>
    <property type="match status" value="1"/>
</dbReference>
<dbReference type="Gene3D" id="3.20.20.140">
    <property type="entry name" value="Metal-dependent hydrolases"/>
    <property type="match status" value="1"/>
</dbReference>
<dbReference type="InterPro" id="IPR003766">
    <property type="entry name" value="Uronate_isomerase"/>
</dbReference>